<evidence type="ECO:0000256" key="9">
    <source>
        <dbReference type="ARBA" id="ARBA00023065"/>
    </source>
</evidence>
<keyword evidence="4" id="KW-1134">Transmembrane beta strand</keyword>
<dbReference type="RefSeq" id="WP_007475562.1">
    <property type="nucleotide sequence ID" value="NZ_ABCJ01000013.1"/>
</dbReference>
<dbReference type="Proteomes" id="UP000306825">
    <property type="component" value="Chromosome"/>
</dbReference>
<keyword evidence="8" id="KW-0625">Polysaccharide transport</keyword>
<keyword evidence="7" id="KW-0732">Signal</keyword>
<keyword evidence="6" id="KW-0812">Transmembrane</keyword>
<dbReference type="GO" id="GO:0015159">
    <property type="term" value="F:polysaccharide transmembrane transporter activity"/>
    <property type="evidence" value="ECO:0007669"/>
    <property type="project" value="InterPro"/>
</dbReference>
<evidence type="ECO:0000256" key="12">
    <source>
        <dbReference type="ARBA" id="ARBA00023139"/>
    </source>
</evidence>
<protein>
    <submittedName>
        <fullName evidence="17">Polysaccharide export protein</fullName>
    </submittedName>
</protein>
<evidence type="ECO:0000313" key="17">
    <source>
        <dbReference type="EMBL" id="EDM22987.1"/>
    </source>
</evidence>
<keyword evidence="9" id="KW-0406">Ion transport</keyword>
<evidence type="ECO:0000256" key="1">
    <source>
        <dbReference type="ARBA" id="ARBA00004571"/>
    </source>
</evidence>
<dbReference type="AlphaFoldDB" id="A0AAI9AGB2"/>
<dbReference type="Proteomes" id="UP000003288">
    <property type="component" value="Unassembled WGS sequence"/>
</dbReference>
<evidence type="ECO:0000259" key="16">
    <source>
        <dbReference type="Pfam" id="PF22461"/>
    </source>
</evidence>
<name>A0AAI9AGB2_9BACT</name>
<comment type="similarity">
    <text evidence="2">Belongs to the BexD/CtrA/VexA family.</text>
</comment>
<evidence type="ECO:0000313" key="19">
    <source>
        <dbReference type="Proteomes" id="UP000003288"/>
    </source>
</evidence>
<dbReference type="InterPro" id="IPR054765">
    <property type="entry name" value="SLBB_dom"/>
</dbReference>
<reference evidence="17 19" key="1">
    <citation type="journal article" date="2011" name="Stand. Genomic Sci.">
        <title>Draft genome sequence of Caminibacter mediatlanticus strain TB-2, an epsilonproteobacterium isolated from a deep-sea hydrothermal vent.</title>
        <authorList>
            <person name="Giovannelli D."/>
            <person name="Ferriera S."/>
            <person name="Johnson J."/>
            <person name="Kravitz S."/>
            <person name="Perez-Rodriguez I."/>
            <person name="Ricci J."/>
            <person name="O'Brien C."/>
            <person name="Voordeckers J.W."/>
            <person name="Bini E."/>
            <person name="Vetriani C."/>
        </authorList>
    </citation>
    <scope>NUCLEOTIDE SEQUENCE [LARGE SCALE GENOMIC DNA]</scope>
    <source>
        <strain evidence="17 19">TB-2</strain>
    </source>
</reference>
<evidence type="ECO:0000256" key="10">
    <source>
        <dbReference type="ARBA" id="ARBA00023114"/>
    </source>
</evidence>
<dbReference type="EMBL" id="ABCJ01000013">
    <property type="protein sequence ID" value="EDM22987.1"/>
    <property type="molecule type" value="Genomic_DNA"/>
</dbReference>
<keyword evidence="14" id="KW-0449">Lipoprotein</keyword>
<reference evidence="18 20" key="2">
    <citation type="submission" date="2019-05" db="EMBL/GenBank/DDBJ databases">
        <title>A comparative analysis of the Nautiliaceae.</title>
        <authorList>
            <person name="Grosche A."/>
            <person name="Smedile F."/>
            <person name="Vetriani C."/>
        </authorList>
    </citation>
    <scope>NUCLEOTIDE SEQUENCE [LARGE SCALE GENOMIC DNA]</scope>
    <source>
        <strain evidence="18 20">TB-2</strain>
    </source>
</reference>
<dbReference type="InterPro" id="IPR003715">
    <property type="entry name" value="Poly_export_N"/>
</dbReference>
<dbReference type="GO" id="GO:0046930">
    <property type="term" value="C:pore complex"/>
    <property type="evidence" value="ECO:0007669"/>
    <property type="project" value="UniProtKB-KW"/>
</dbReference>
<evidence type="ECO:0000256" key="5">
    <source>
        <dbReference type="ARBA" id="ARBA00022597"/>
    </source>
</evidence>
<evidence type="ECO:0000313" key="20">
    <source>
        <dbReference type="Proteomes" id="UP000306825"/>
    </source>
</evidence>
<evidence type="ECO:0000313" key="18">
    <source>
        <dbReference type="EMBL" id="QCT93968.1"/>
    </source>
</evidence>
<evidence type="ECO:0000256" key="3">
    <source>
        <dbReference type="ARBA" id="ARBA00022448"/>
    </source>
</evidence>
<keyword evidence="3" id="KW-0813">Transport</keyword>
<keyword evidence="10" id="KW-0626">Porin</keyword>
<dbReference type="Pfam" id="PF22461">
    <property type="entry name" value="SLBB_2"/>
    <property type="match status" value="1"/>
</dbReference>
<evidence type="ECO:0000256" key="2">
    <source>
        <dbReference type="ARBA" id="ARBA00009450"/>
    </source>
</evidence>
<dbReference type="GO" id="GO:0009279">
    <property type="term" value="C:cell outer membrane"/>
    <property type="evidence" value="ECO:0007669"/>
    <property type="project" value="UniProtKB-SubCell"/>
</dbReference>
<dbReference type="GO" id="GO:0015288">
    <property type="term" value="F:porin activity"/>
    <property type="evidence" value="ECO:0007669"/>
    <property type="project" value="UniProtKB-KW"/>
</dbReference>
<organism evidence="17 19">
    <name type="scientific">Caminibacter mediatlanticus TB-2</name>
    <dbReference type="NCBI Taxonomy" id="391592"/>
    <lineage>
        <taxon>Bacteria</taxon>
        <taxon>Pseudomonadati</taxon>
        <taxon>Campylobacterota</taxon>
        <taxon>Epsilonproteobacteria</taxon>
        <taxon>Nautiliales</taxon>
        <taxon>Nautiliaceae</taxon>
        <taxon>Caminibacter</taxon>
    </lineage>
</organism>
<dbReference type="PANTHER" id="PTHR33619:SF3">
    <property type="entry name" value="POLYSACCHARIDE EXPORT PROTEIN GFCE-RELATED"/>
    <property type="match status" value="1"/>
</dbReference>
<sequence>MKKIILMGIFLFFIGCSNKNYILFQQDTNTTAIKTSKKQNQTEIVYEYKIMPGDILSITIYNHPELSTASKEGVSGIEVYKDGTIMLPLIGKVKIAGLTKQEATLKLQKLYAQYLKKPYVSVNVLNKKIYVLGEVKSPGTVPLMGDYTNLIDVISQKGGFTDMARRDHILIISGGLKHPVIKQVDLTKISSLNYNNLILKPNDIVYVQPVNIKPLDVKVQGYMPILNFINTLFGTFANIKYISK</sequence>
<evidence type="ECO:0000256" key="14">
    <source>
        <dbReference type="ARBA" id="ARBA00023288"/>
    </source>
</evidence>
<dbReference type="InterPro" id="IPR049712">
    <property type="entry name" value="Poly_export"/>
</dbReference>
<evidence type="ECO:0000259" key="15">
    <source>
        <dbReference type="Pfam" id="PF02563"/>
    </source>
</evidence>
<keyword evidence="11" id="KW-0472">Membrane</keyword>
<gene>
    <name evidence="17" type="ORF">CMTB2_04292</name>
    <name evidence="18" type="ORF">FE773_01860</name>
</gene>
<evidence type="ECO:0000256" key="8">
    <source>
        <dbReference type="ARBA" id="ARBA00023047"/>
    </source>
</evidence>
<evidence type="ECO:0000256" key="4">
    <source>
        <dbReference type="ARBA" id="ARBA00022452"/>
    </source>
</evidence>
<accession>A0AAI9AGB2</accession>
<keyword evidence="5" id="KW-0762">Sugar transport</keyword>
<feature type="domain" description="SLBB" evidence="16">
    <location>
        <begin position="127"/>
        <end position="207"/>
    </location>
</feature>
<keyword evidence="13" id="KW-0998">Cell outer membrane</keyword>
<dbReference type="Pfam" id="PF02563">
    <property type="entry name" value="Poly_export"/>
    <property type="match status" value="1"/>
</dbReference>
<dbReference type="PROSITE" id="PS51257">
    <property type="entry name" value="PROKAR_LIPOPROTEIN"/>
    <property type="match status" value="1"/>
</dbReference>
<evidence type="ECO:0000256" key="11">
    <source>
        <dbReference type="ARBA" id="ARBA00023136"/>
    </source>
</evidence>
<evidence type="ECO:0000256" key="7">
    <source>
        <dbReference type="ARBA" id="ARBA00022729"/>
    </source>
</evidence>
<comment type="subcellular location">
    <subcellularLocation>
        <location evidence="1">Cell outer membrane</location>
        <topology evidence="1">Multi-pass membrane protein</topology>
    </subcellularLocation>
</comment>
<evidence type="ECO:0000256" key="13">
    <source>
        <dbReference type="ARBA" id="ARBA00023237"/>
    </source>
</evidence>
<keyword evidence="12" id="KW-0564">Palmitate</keyword>
<dbReference type="GO" id="GO:0006811">
    <property type="term" value="P:monoatomic ion transport"/>
    <property type="evidence" value="ECO:0007669"/>
    <property type="project" value="UniProtKB-KW"/>
</dbReference>
<evidence type="ECO:0000256" key="6">
    <source>
        <dbReference type="ARBA" id="ARBA00022692"/>
    </source>
</evidence>
<dbReference type="EMBL" id="CP040463">
    <property type="protein sequence ID" value="QCT93968.1"/>
    <property type="molecule type" value="Genomic_DNA"/>
</dbReference>
<keyword evidence="20" id="KW-1185">Reference proteome</keyword>
<feature type="domain" description="Polysaccharide export protein N-terminal" evidence="15">
    <location>
        <begin position="46"/>
        <end position="124"/>
    </location>
</feature>
<dbReference type="PANTHER" id="PTHR33619">
    <property type="entry name" value="POLYSACCHARIDE EXPORT PROTEIN GFCE-RELATED"/>
    <property type="match status" value="1"/>
</dbReference>
<proteinExistence type="inferred from homology"/>
<dbReference type="Gene3D" id="3.30.1950.10">
    <property type="entry name" value="wza like domain"/>
    <property type="match status" value="1"/>
</dbReference>